<accession>A0AAV5L084</accession>
<name>A0AAV5L084_9ROSI</name>
<protein>
    <recommendedName>
        <fullName evidence="4">DUF4283 domain-containing protein</fullName>
    </recommendedName>
</protein>
<keyword evidence="3" id="KW-1185">Reference proteome</keyword>
<dbReference type="PANTHER" id="PTHR34427">
    <property type="entry name" value="DUF4283 DOMAIN PROTEIN"/>
    <property type="match status" value="1"/>
</dbReference>
<dbReference type="Proteomes" id="UP001054252">
    <property type="component" value="Unassembled WGS sequence"/>
</dbReference>
<proteinExistence type="predicted"/>
<dbReference type="AlphaFoldDB" id="A0AAV5L084"/>
<reference evidence="2 3" key="1">
    <citation type="journal article" date="2021" name="Commun. Biol.">
        <title>The genome of Shorea leprosula (Dipterocarpaceae) highlights the ecological relevance of drought in aseasonal tropical rainforests.</title>
        <authorList>
            <person name="Ng K.K.S."/>
            <person name="Kobayashi M.J."/>
            <person name="Fawcett J.A."/>
            <person name="Hatakeyama M."/>
            <person name="Paape T."/>
            <person name="Ng C.H."/>
            <person name="Ang C.C."/>
            <person name="Tnah L.H."/>
            <person name="Lee C.T."/>
            <person name="Nishiyama T."/>
            <person name="Sese J."/>
            <person name="O'Brien M.J."/>
            <person name="Copetti D."/>
            <person name="Mohd Noor M.I."/>
            <person name="Ong R.C."/>
            <person name="Putra M."/>
            <person name="Sireger I.Z."/>
            <person name="Indrioko S."/>
            <person name="Kosugi Y."/>
            <person name="Izuno A."/>
            <person name="Isagi Y."/>
            <person name="Lee S.L."/>
            <person name="Shimizu K.K."/>
        </authorList>
    </citation>
    <scope>NUCLEOTIDE SEQUENCE [LARGE SCALE GENOMIC DNA]</scope>
    <source>
        <strain evidence="2">214</strain>
    </source>
</reference>
<comment type="caution">
    <text evidence="2">The sequence shown here is derived from an EMBL/GenBank/DDBJ whole genome shotgun (WGS) entry which is preliminary data.</text>
</comment>
<feature type="region of interest" description="Disordered" evidence="1">
    <location>
        <begin position="139"/>
        <end position="175"/>
    </location>
</feature>
<evidence type="ECO:0000256" key="1">
    <source>
        <dbReference type="SAM" id="MobiDB-lite"/>
    </source>
</evidence>
<gene>
    <name evidence="2" type="ORF">SLEP1_g39360</name>
</gene>
<evidence type="ECO:0000313" key="2">
    <source>
        <dbReference type="EMBL" id="GKV30559.1"/>
    </source>
</evidence>
<sequence length="205" mass="24070">MDCEDKEELKDLVESASEWLRQWFEKVCPWSPDLVTDERFVWIKCQGVPLNVWAPEFFASMGCSWGKFICLDDSTSKRKRFDIARFLISTLIMNTILMMRQIKIDESMYKIKFSEEEFANSFFSLKQDFIPHFHSDLEEQESWSMDSEKEDYASEDAIEEEQGNGISTENKIDDDDVACSKGELYGMFQRNDLQEEETQNFSMGV</sequence>
<organism evidence="2 3">
    <name type="scientific">Rubroshorea leprosula</name>
    <dbReference type="NCBI Taxonomy" id="152421"/>
    <lineage>
        <taxon>Eukaryota</taxon>
        <taxon>Viridiplantae</taxon>
        <taxon>Streptophyta</taxon>
        <taxon>Embryophyta</taxon>
        <taxon>Tracheophyta</taxon>
        <taxon>Spermatophyta</taxon>
        <taxon>Magnoliopsida</taxon>
        <taxon>eudicotyledons</taxon>
        <taxon>Gunneridae</taxon>
        <taxon>Pentapetalae</taxon>
        <taxon>rosids</taxon>
        <taxon>malvids</taxon>
        <taxon>Malvales</taxon>
        <taxon>Dipterocarpaceae</taxon>
        <taxon>Rubroshorea</taxon>
    </lineage>
</organism>
<dbReference type="PANTHER" id="PTHR34427:SF5">
    <property type="entry name" value="DUF4283 DOMAIN-CONTAINING PROTEIN"/>
    <property type="match status" value="1"/>
</dbReference>
<evidence type="ECO:0008006" key="4">
    <source>
        <dbReference type="Google" id="ProtNLM"/>
    </source>
</evidence>
<feature type="compositionally biased region" description="Acidic residues" evidence="1">
    <location>
        <begin position="153"/>
        <end position="162"/>
    </location>
</feature>
<evidence type="ECO:0000313" key="3">
    <source>
        <dbReference type="Proteomes" id="UP001054252"/>
    </source>
</evidence>
<dbReference type="EMBL" id="BPVZ01000087">
    <property type="protein sequence ID" value="GKV30559.1"/>
    <property type="molecule type" value="Genomic_DNA"/>
</dbReference>